<accession>A0ABD2YWU3</accession>
<gene>
    <name evidence="6" type="ORF">ACH5RR_024493</name>
</gene>
<evidence type="ECO:0000313" key="6">
    <source>
        <dbReference type="EMBL" id="KAL3511776.1"/>
    </source>
</evidence>
<dbReference type="InterPro" id="IPR005172">
    <property type="entry name" value="CRC"/>
</dbReference>
<evidence type="ECO:0000259" key="5">
    <source>
        <dbReference type="PROSITE" id="PS51634"/>
    </source>
</evidence>
<comment type="similarity">
    <text evidence="2">Belongs to the lin-54 family.</text>
</comment>
<dbReference type="InterPro" id="IPR033467">
    <property type="entry name" value="Tesmin/TSO1-like_CXC"/>
</dbReference>
<evidence type="ECO:0000256" key="1">
    <source>
        <dbReference type="ARBA" id="ARBA00004123"/>
    </source>
</evidence>
<keyword evidence="7" id="KW-1185">Reference proteome</keyword>
<feature type="domain" description="CRC" evidence="5">
    <location>
        <begin position="81"/>
        <end position="204"/>
    </location>
</feature>
<dbReference type="Proteomes" id="UP001630127">
    <property type="component" value="Unassembled WGS sequence"/>
</dbReference>
<feature type="compositionally biased region" description="Basic residues" evidence="4">
    <location>
        <begin position="16"/>
        <end position="25"/>
    </location>
</feature>
<comment type="subcellular location">
    <subcellularLocation>
        <location evidence="1">Nucleus</location>
    </subcellularLocation>
</comment>
<keyword evidence="3" id="KW-0539">Nucleus</keyword>
<feature type="compositionally biased region" description="Basic and acidic residues" evidence="4">
    <location>
        <begin position="1"/>
        <end position="15"/>
    </location>
</feature>
<proteinExistence type="inferred from homology"/>
<dbReference type="GO" id="GO:0005634">
    <property type="term" value="C:nucleus"/>
    <property type="evidence" value="ECO:0007669"/>
    <property type="project" value="UniProtKB-SubCell"/>
</dbReference>
<feature type="region of interest" description="Disordered" evidence="4">
    <location>
        <begin position="1"/>
        <end position="40"/>
    </location>
</feature>
<organism evidence="6 7">
    <name type="scientific">Cinchona calisaya</name>
    <dbReference type="NCBI Taxonomy" id="153742"/>
    <lineage>
        <taxon>Eukaryota</taxon>
        <taxon>Viridiplantae</taxon>
        <taxon>Streptophyta</taxon>
        <taxon>Embryophyta</taxon>
        <taxon>Tracheophyta</taxon>
        <taxon>Spermatophyta</taxon>
        <taxon>Magnoliopsida</taxon>
        <taxon>eudicotyledons</taxon>
        <taxon>Gunneridae</taxon>
        <taxon>Pentapetalae</taxon>
        <taxon>asterids</taxon>
        <taxon>lamiids</taxon>
        <taxon>Gentianales</taxon>
        <taxon>Rubiaceae</taxon>
        <taxon>Cinchonoideae</taxon>
        <taxon>Cinchoneae</taxon>
        <taxon>Cinchona</taxon>
    </lineage>
</organism>
<comment type="caution">
    <text evidence="6">The sequence shown here is derived from an EMBL/GenBank/DDBJ whole genome shotgun (WGS) entry which is preliminary data.</text>
</comment>
<dbReference type="PROSITE" id="PS51634">
    <property type="entry name" value="CRC"/>
    <property type="match status" value="1"/>
</dbReference>
<dbReference type="SMART" id="SM01114">
    <property type="entry name" value="CXC"/>
    <property type="match status" value="2"/>
</dbReference>
<dbReference type="AlphaFoldDB" id="A0ABD2YWU3"/>
<dbReference type="EMBL" id="JBJUIK010000011">
    <property type="protein sequence ID" value="KAL3511776.1"/>
    <property type="molecule type" value="Genomic_DNA"/>
</dbReference>
<evidence type="ECO:0000256" key="4">
    <source>
        <dbReference type="SAM" id="MobiDB-lite"/>
    </source>
</evidence>
<dbReference type="InterPro" id="IPR028307">
    <property type="entry name" value="Lin-54_fam"/>
</dbReference>
<sequence length="477" mass="53962">MQTEAKDSKFPAEKLPKRRFHRKSPIVKPEMSSEESNLPRKRKTVSLSLLYPPPCPPLSIVKPAPQLELNDTELKGEIPVTQKHCKCKHSSCVKMYCWCFASGKYCNDCCCSNCQNNVESEEVRQAALGQILQQNQKAFRTMIISSPECSQVHRGGGKDALLLVKYIVCCCKRSHCIQGYCECYQANRFCSESCKCIGCKNVKREGTSSKESKQLKDLEKFFDSNRKDQLNRVLAQSWPNGRRAAPGPLNFRFRSLLEDVIRLQNLTEFCELLMVTSEAVKASSVKCVSQDIYHLLTSFSETSEPAGLERNVRLILGWVVILVWPIAGQNLVYAYKRNPPNLENLSREQTVKHSAALEENQDNGPEDQGPKPDNHWSGIQVDVICKDYTSDAIVQKERTISPGTLTWLCEEKDLFHPDASSDKILHRGCHSDIYAEQEKLILSKFRDFLNSLITHGNAKGKVISHPFSKIQKVNTDS</sequence>
<protein>
    <recommendedName>
        <fullName evidence="5">CRC domain-containing protein</fullName>
    </recommendedName>
</protein>
<evidence type="ECO:0000313" key="7">
    <source>
        <dbReference type="Proteomes" id="UP001630127"/>
    </source>
</evidence>
<reference evidence="6 7" key="1">
    <citation type="submission" date="2024-11" db="EMBL/GenBank/DDBJ databases">
        <title>A near-complete genome assembly of Cinchona calisaya.</title>
        <authorList>
            <person name="Lian D.C."/>
            <person name="Zhao X.W."/>
            <person name="Wei L."/>
        </authorList>
    </citation>
    <scope>NUCLEOTIDE SEQUENCE [LARGE SCALE GENOMIC DNA]</scope>
    <source>
        <tissue evidence="6">Nenye</tissue>
    </source>
</reference>
<dbReference type="Pfam" id="PF03638">
    <property type="entry name" value="TCR"/>
    <property type="match status" value="2"/>
</dbReference>
<dbReference type="PANTHER" id="PTHR12446">
    <property type="entry name" value="TESMIN/TSO1-RELATED"/>
    <property type="match status" value="1"/>
</dbReference>
<name>A0ABD2YWU3_9GENT</name>
<dbReference type="PANTHER" id="PTHR12446:SF34">
    <property type="entry name" value="PROTEIN LIN-54 HOMOLOG"/>
    <property type="match status" value="1"/>
</dbReference>
<evidence type="ECO:0000256" key="3">
    <source>
        <dbReference type="ARBA" id="ARBA00023242"/>
    </source>
</evidence>
<evidence type="ECO:0000256" key="2">
    <source>
        <dbReference type="ARBA" id="ARBA00007267"/>
    </source>
</evidence>